<feature type="region of interest" description="Disordered" evidence="1">
    <location>
        <begin position="447"/>
        <end position="472"/>
    </location>
</feature>
<name>A0A6B2EG33_9DIPT</name>
<dbReference type="CDD" id="cd12804">
    <property type="entry name" value="AKAP10_AKB"/>
    <property type="match status" value="1"/>
</dbReference>
<dbReference type="GO" id="GO:0005886">
    <property type="term" value="C:plasma membrane"/>
    <property type="evidence" value="ECO:0007669"/>
    <property type="project" value="TreeGrafter"/>
</dbReference>
<sequence length="600" mass="68715">MLKIFKKSGRRRDHKSSSEDIPTDADEQRRRHSGSRPAASLTTSEELCEIQEEDGELCRSRLSKNLLEILSEKSSLCYFVQFLEERKALSLIKFWLDAESFRTSAQVCEKPEELRKSTTKSTSSEGCDDLSCFSVDCDSVSLNSSSERYSTADVDETCDIKREDVKSNVSDDLGGQLSKITDFIANDEDDILASYSNLCDISMAGSEARKREEENTKVQRSIATDAVRIFRKYFTSNSSYWIDIPAPVHAKISLALCWEDSGASAVSPFCFEEAQKYVFSCLERDHLNDFLDSVFYSKYCVDVLTGDNLHIRDILYSESALFYFLEFLEQESMRDYLDFWVSASNFRRQFMESGDRLVFSEAQKDAMVLYEKYFSLQANTSLQFSDAVRFHVEERICSQTEPIFTCFDRPVRIVEHFLAANHFLGFTKSQLFYKYLSELLNRIHEHKRITGTDGHPQGQSKKTHRKTNSDCSSSISAQNTLLAMETPQKLRAVRSCSTSDMQIDARHISDPDLLWRRQSLSHGLSFGRINALGRYERDFEMENGDAERWSLSAGGSKLKKAMRKLVNLPEDKVQEEIAWQVAEMIVKDITNVTLNHDTET</sequence>
<accession>A0A6B2EG33</accession>
<feature type="domain" description="RGS" evidence="2">
    <location>
        <begin position="65"/>
        <end position="300"/>
    </location>
</feature>
<evidence type="ECO:0000259" key="2">
    <source>
        <dbReference type="PROSITE" id="PS50132"/>
    </source>
</evidence>
<feature type="domain" description="RGS" evidence="2">
    <location>
        <begin position="310"/>
        <end position="436"/>
    </location>
</feature>
<dbReference type="InterPro" id="IPR037719">
    <property type="entry name" value="AKAP10_AKB_dom"/>
</dbReference>
<evidence type="ECO:0000256" key="1">
    <source>
        <dbReference type="SAM" id="MobiDB-lite"/>
    </source>
</evidence>
<dbReference type="FunFam" id="1.10.167.10:FF:000005">
    <property type="entry name" value="Putative A-kinase anchor protein 10 mitochondrial"/>
    <property type="match status" value="1"/>
</dbReference>
<dbReference type="InterPro" id="IPR036305">
    <property type="entry name" value="RGS_sf"/>
</dbReference>
<dbReference type="SMART" id="SM00315">
    <property type="entry name" value="RGS"/>
    <property type="match status" value="2"/>
</dbReference>
<dbReference type="GO" id="GO:0005739">
    <property type="term" value="C:mitochondrion"/>
    <property type="evidence" value="ECO:0007669"/>
    <property type="project" value="TreeGrafter"/>
</dbReference>
<dbReference type="PANTHER" id="PTHR13155:SF1">
    <property type="entry name" value="A-KINASE ANCHOR PROTEIN 10, MITOCHONDRIAL"/>
    <property type="match status" value="1"/>
</dbReference>
<organism evidence="3">
    <name type="scientific">Phlebotomus kandelakii</name>
    <dbReference type="NCBI Taxonomy" id="1109342"/>
    <lineage>
        <taxon>Eukaryota</taxon>
        <taxon>Metazoa</taxon>
        <taxon>Ecdysozoa</taxon>
        <taxon>Arthropoda</taxon>
        <taxon>Hexapoda</taxon>
        <taxon>Insecta</taxon>
        <taxon>Pterygota</taxon>
        <taxon>Neoptera</taxon>
        <taxon>Endopterygota</taxon>
        <taxon>Diptera</taxon>
        <taxon>Nematocera</taxon>
        <taxon>Psychodoidea</taxon>
        <taxon>Psychodidae</taxon>
        <taxon>Phlebotomus</taxon>
        <taxon>Larroussius</taxon>
    </lineage>
</organism>
<reference evidence="3" key="1">
    <citation type="submission" date="2019-10" db="EMBL/GenBank/DDBJ databases">
        <title>Short sand fly seasons in Tbilisi, Georgia, hinder development of host immunity to saliva of the visceral leishmaniasis vector Phlebotomus kandelakii.</title>
        <authorList>
            <person name="Oliveira F."/>
            <person name="Giorgobiani E."/>
            <person name="Guimaraes-Costa A.B."/>
            <person name="Abdeladhim M."/>
            <person name="Oristian J."/>
            <person name="Tskhvaradze L."/>
            <person name="Tsertsvadze N."/>
            <person name="Zakalashvili M."/>
            <person name="Valenzuela J.G."/>
            <person name="Kamhawi S."/>
        </authorList>
    </citation>
    <scope>NUCLEOTIDE SEQUENCE</scope>
    <source>
        <strain evidence="3">Wild-capture in Tbilisi</strain>
        <tissue evidence="3">Salivary glands</tissue>
    </source>
</reference>
<dbReference type="Pfam" id="PF00615">
    <property type="entry name" value="RGS"/>
    <property type="match status" value="3"/>
</dbReference>
<dbReference type="InterPro" id="IPR044926">
    <property type="entry name" value="RGS_subdomain_2"/>
</dbReference>
<dbReference type="AlphaFoldDB" id="A0A6B2EG33"/>
<proteinExistence type="predicted"/>
<evidence type="ECO:0000313" key="3">
    <source>
        <dbReference type="EMBL" id="NBJ61602.1"/>
    </source>
</evidence>
<dbReference type="EMBL" id="GIFK01003899">
    <property type="protein sequence ID" value="NBJ61602.1"/>
    <property type="molecule type" value="Transcribed_RNA"/>
</dbReference>
<protein>
    <recommendedName>
        <fullName evidence="2">RGS domain-containing protein</fullName>
    </recommendedName>
</protein>
<feature type="region of interest" description="Disordered" evidence="1">
    <location>
        <begin position="1"/>
        <end position="45"/>
    </location>
</feature>
<dbReference type="GO" id="GO:0051018">
    <property type="term" value="F:protein kinase A binding"/>
    <property type="evidence" value="ECO:0007669"/>
    <property type="project" value="InterPro"/>
</dbReference>
<dbReference type="InterPro" id="IPR016137">
    <property type="entry name" value="RGS"/>
</dbReference>
<dbReference type="InterPro" id="IPR052246">
    <property type="entry name" value="Cell_Polariz_PKAAnc"/>
</dbReference>
<dbReference type="SUPFAM" id="SSF48097">
    <property type="entry name" value="Regulator of G-protein signaling, RGS"/>
    <property type="match status" value="2"/>
</dbReference>
<dbReference type="PROSITE" id="PS50132">
    <property type="entry name" value="RGS"/>
    <property type="match status" value="2"/>
</dbReference>
<dbReference type="GO" id="GO:0008104">
    <property type="term" value="P:intracellular protein localization"/>
    <property type="evidence" value="ECO:0007669"/>
    <property type="project" value="TreeGrafter"/>
</dbReference>
<feature type="compositionally biased region" description="Basic residues" evidence="1">
    <location>
        <begin position="1"/>
        <end position="14"/>
    </location>
</feature>
<dbReference type="PANTHER" id="PTHR13155">
    <property type="entry name" value="A-KINASE ANCHOR PROTEINS"/>
    <property type="match status" value="1"/>
</dbReference>
<dbReference type="Gene3D" id="1.10.167.10">
    <property type="entry name" value="Regulator of G-protein Signalling 4, domain 2"/>
    <property type="match status" value="2"/>
</dbReference>